<feature type="domain" description="RlmG N-terminal" evidence="7">
    <location>
        <begin position="56"/>
        <end position="224"/>
    </location>
</feature>
<dbReference type="PROSITE" id="PS00092">
    <property type="entry name" value="N6_MTASE"/>
    <property type="match status" value="1"/>
</dbReference>
<evidence type="ECO:0000313" key="9">
    <source>
        <dbReference type="Proteomes" id="UP000470470"/>
    </source>
</evidence>
<dbReference type="Pfam" id="PF26049">
    <property type="entry name" value="RLMG_N"/>
    <property type="match status" value="1"/>
</dbReference>
<dbReference type="AlphaFoldDB" id="A0A7K3WFK2"/>
<dbReference type="InterPro" id="IPR046977">
    <property type="entry name" value="RsmC/RlmG"/>
</dbReference>
<evidence type="ECO:0000256" key="5">
    <source>
        <dbReference type="SAM" id="MobiDB-lite"/>
    </source>
</evidence>
<keyword evidence="4 8" id="KW-0808">Transferase</keyword>
<reference evidence="8 9" key="1">
    <citation type="submission" date="2020-02" db="EMBL/GenBank/DDBJ databases">
        <title>The whole genome sequence of CPCC 205119.</title>
        <authorList>
            <person name="Jiang Z."/>
        </authorList>
    </citation>
    <scope>NUCLEOTIDE SEQUENCE [LARGE SCALE GENOMIC DNA]</scope>
    <source>
        <strain evidence="8 9">CPCC 205119</strain>
    </source>
</reference>
<dbReference type="InterPro" id="IPR002052">
    <property type="entry name" value="DNA_methylase_N6_adenine_CS"/>
</dbReference>
<keyword evidence="2" id="KW-0698">rRNA processing</keyword>
<dbReference type="Proteomes" id="UP000470470">
    <property type="component" value="Unassembled WGS sequence"/>
</dbReference>
<organism evidence="8 9">
    <name type="scientific">Goekera deserti</name>
    <dbReference type="NCBI Taxonomy" id="2497753"/>
    <lineage>
        <taxon>Bacteria</taxon>
        <taxon>Bacillati</taxon>
        <taxon>Actinomycetota</taxon>
        <taxon>Actinomycetes</taxon>
        <taxon>Geodermatophilales</taxon>
        <taxon>Geodermatophilaceae</taxon>
        <taxon>Goekera</taxon>
    </lineage>
</organism>
<dbReference type="PANTHER" id="PTHR47816:SF5">
    <property type="entry name" value="RIBOSOMAL RNA LARGE SUBUNIT METHYLTRANSFERASE G"/>
    <property type="match status" value="1"/>
</dbReference>
<sequence>MRSSFVSVGAGRGPDHLHTGAPPAPGERPGWAQRGRRRWAGGVVDSGRVSETLFDQLRRAPDVEAPDLVAVDATDRLLLDEAAAAVAVHPDDVAVIDDSHGALTLGAVALHGARSPRVGQDLLVGELALAANAERTGLAGSYRSHPLGPELLTGARVVLVQAPKSLAALREIAEAVAGHAAPDVTLFVGGRVKHMTRAMNDVLGDAFTDVHATLARQKSRVLVAAGPRVPAPGPTFPQCRTDGELGLQVCAHGAAFAGTKLDLGTRALLAVLPGAMPAAATAVDLGCGTGLLAAALVRSRPGLRVRASDQSTAAVASASATVAANGLAGRVDVVREDALSGLADASVDLVVCNPPFHQGTAVTNGVAERLFTAAARVLRPGGELWTVYNSHLQYRPTLTRLVGPTRQVSRDQKFTVTASARR</sequence>
<evidence type="ECO:0000256" key="1">
    <source>
        <dbReference type="ARBA" id="ARBA00022490"/>
    </source>
</evidence>
<dbReference type="InterPro" id="IPR029063">
    <property type="entry name" value="SAM-dependent_MTases_sf"/>
</dbReference>
<evidence type="ECO:0000256" key="2">
    <source>
        <dbReference type="ARBA" id="ARBA00022552"/>
    </source>
</evidence>
<dbReference type="GO" id="GO:0003676">
    <property type="term" value="F:nucleic acid binding"/>
    <property type="evidence" value="ECO:0007669"/>
    <property type="project" value="InterPro"/>
</dbReference>
<proteinExistence type="predicted"/>
<dbReference type="GO" id="GO:0008170">
    <property type="term" value="F:N-methyltransferase activity"/>
    <property type="evidence" value="ECO:0007669"/>
    <property type="project" value="UniProtKB-ARBA"/>
</dbReference>
<comment type="caution">
    <text evidence="8">The sequence shown here is derived from an EMBL/GenBank/DDBJ whole genome shotgun (WGS) entry which is preliminary data.</text>
</comment>
<dbReference type="EMBL" id="JAAGWK010000021">
    <property type="protein sequence ID" value="NEL55146.1"/>
    <property type="molecule type" value="Genomic_DNA"/>
</dbReference>
<dbReference type="Gene3D" id="3.40.50.150">
    <property type="entry name" value="Vaccinia Virus protein VP39"/>
    <property type="match status" value="2"/>
</dbReference>
<dbReference type="PANTHER" id="PTHR47816">
    <property type="entry name" value="RIBOSOMAL RNA SMALL SUBUNIT METHYLTRANSFERASE C"/>
    <property type="match status" value="1"/>
</dbReference>
<evidence type="ECO:0000256" key="3">
    <source>
        <dbReference type="ARBA" id="ARBA00022603"/>
    </source>
</evidence>
<evidence type="ECO:0000259" key="7">
    <source>
        <dbReference type="Pfam" id="PF26049"/>
    </source>
</evidence>
<name>A0A7K3WFK2_9ACTN</name>
<dbReference type="SUPFAM" id="SSF53335">
    <property type="entry name" value="S-adenosyl-L-methionine-dependent methyltransferases"/>
    <property type="match status" value="1"/>
</dbReference>
<dbReference type="GO" id="GO:0006364">
    <property type="term" value="P:rRNA processing"/>
    <property type="evidence" value="ECO:0007669"/>
    <property type="project" value="UniProtKB-KW"/>
</dbReference>
<gene>
    <name evidence="8" type="ORF">G1H19_14200</name>
</gene>
<feature type="region of interest" description="Disordered" evidence="5">
    <location>
        <begin position="1"/>
        <end position="36"/>
    </location>
</feature>
<dbReference type="Pfam" id="PF05175">
    <property type="entry name" value="MTS"/>
    <property type="match status" value="1"/>
</dbReference>
<accession>A0A7K3WFK2</accession>
<protein>
    <submittedName>
        <fullName evidence="8">Methyltransferase</fullName>
    </submittedName>
</protein>
<dbReference type="CDD" id="cd02440">
    <property type="entry name" value="AdoMet_MTases"/>
    <property type="match status" value="1"/>
</dbReference>
<feature type="domain" description="Methyltransferase small" evidence="6">
    <location>
        <begin position="247"/>
        <end position="417"/>
    </location>
</feature>
<dbReference type="GO" id="GO:0032259">
    <property type="term" value="P:methylation"/>
    <property type="evidence" value="ECO:0007669"/>
    <property type="project" value="UniProtKB-KW"/>
</dbReference>
<dbReference type="GO" id="GO:0008757">
    <property type="term" value="F:S-adenosylmethionine-dependent methyltransferase activity"/>
    <property type="evidence" value="ECO:0007669"/>
    <property type="project" value="InterPro"/>
</dbReference>
<keyword evidence="3 8" id="KW-0489">Methyltransferase</keyword>
<keyword evidence="1" id="KW-0963">Cytoplasm</keyword>
<evidence type="ECO:0000259" key="6">
    <source>
        <dbReference type="Pfam" id="PF05175"/>
    </source>
</evidence>
<keyword evidence="9" id="KW-1185">Reference proteome</keyword>
<evidence type="ECO:0000313" key="8">
    <source>
        <dbReference type="EMBL" id="NEL55146.1"/>
    </source>
</evidence>
<dbReference type="InterPro" id="IPR007848">
    <property type="entry name" value="Small_mtfrase_dom"/>
</dbReference>
<evidence type="ECO:0000256" key="4">
    <source>
        <dbReference type="ARBA" id="ARBA00022679"/>
    </source>
</evidence>
<dbReference type="InterPro" id="IPR058679">
    <property type="entry name" value="RlmG_N"/>
</dbReference>